<evidence type="ECO:0000256" key="5">
    <source>
        <dbReference type="ARBA" id="ARBA00023163"/>
    </source>
</evidence>
<evidence type="ECO:0000259" key="6">
    <source>
        <dbReference type="PROSITE" id="PS50949"/>
    </source>
</evidence>
<dbReference type="SMART" id="SM00345">
    <property type="entry name" value="HTH_GNTR"/>
    <property type="match status" value="1"/>
</dbReference>
<reference evidence="8" key="1">
    <citation type="submission" date="2012-02" db="EMBL/GenBank/DDBJ databases">
        <title>The complete genome of Echinicola vietnamensis DSM 17526.</title>
        <authorList>
            <person name="Lucas S."/>
            <person name="Copeland A."/>
            <person name="Lapidus A."/>
            <person name="Glavina del Rio T."/>
            <person name="Dalin E."/>
            <person name="Tice H."/>
            <person name="Bruce D."/>
            <person name="Goodwin L."/>
            <person name="Pitluck S."/>
            <person name="Peters L."/>
            <person name="Ovchinnikova G."/>
            <person name="Teshima H."/>
            <person name="Kyrpides N."/>
            <person name="Mavromatis K."/>
            <person name="Ivanova N."/>
            <person name="Brettin T."/>
            <person name="Detter J.C."/>
            <person name="Han C."/>
            <person name="Larimer F."/>
            <person name="Land M."/>
            <person name="Hauser L."/>
            <person name="Markowitz V."/>
            <person name="Cheng J.-F."/>
            <person name="Hugenholtz P."/>
            <person name="Woyke T."/>
            <person name="Wu D."/>
            <person name="Brambilla E."/>
            <person name="Klenk H.-P."/>
            <person name="Eisen J.A."/>
        </authorList>
    </citation>
    <scope>NUCLEOTIDE SEQUENCE [LARGE SCALE GENOMIC DNA]</scope>
    <source>
        <strain evidence="8">DSM 17526 / LMG 23754 / KMM 6221</strain>
    </source>
</reference>
<gene>
    <name evidence="7" type="ordered locus">Echvi_1374</name>
</gene>
<dbReference type="GO" id="GO:0003700">
    <property type="term" value="F:DNA-binding transcription factor activity"/>
    <property type="evidence" value="ECO:0007669"/>
    <property type="project" value="InterPro"/>
</dbReference>
<dbReference type="KEGG" id="evi:Echvi_1374"/>
<dbReference type="InterPro" id="IPR015421">
    <property type="entry name" value="PyrdxlP-dep_Trfase_major"/>
</dbReference>
<dbReference type="InterPro" id="IPR051446">
    <property type="entry name" value="HTH_trans_reg/aminotransferase"/>
</dbReference>
<proteinExistence type="inferred from homology"/>
<keyword evidence="2" id="KW-0663">Pyridoxal phosphate</keyword>
<dbReference type="InterPro" id="IPR036390">
    <property type="entry name" value="WH_DNA-bd_sf"/>
</dbReference>
<keyword evidence="4" id="KW-0238">DNA-binding</keyword>
<dbReference type="Pfam" id="PF00392">
    <property type="entry name" value="GntR"/>
    <property type="match status" value="1"/>
</dbReference>
<evidence type="ECO:0000256" key="2">
    <source>
        <dbReference type="ARBA" id="ARBA00022898"/>
    </source>
</evidence>
<evidence type="ECO:0000313" key="7">
    <source>
        <dbReference type="EMBL" id="AGA77643.1"/>
    </source>
</evidence>
<dbReference type="CDD" id="cd07377">
    <property type="entry name" value="WHTH_GntR"/>
    <property type="match status" value="1"/>
</dbReference>
<evidence type="ECO:0000256" key="1">
    <source>
        <dbReference type="ARBA" id="ARBA00005384"/>
    </source>
</evidence>
<dbReference type="PROSITE" id="PS50949">
    <property type="entry name" value="HTH_GNTR"/>
    <property type="match status" value="1"/>
</dbReference>
<sequence>MVPKLFHQLRLHDHEKYSLQIEEFIKRQIQKGILKEDFPMPSGRELAIFLSVHRKTVMKAYERLTAQGYLYVVERVGFYVGSKNSGPGHFEKLARTVSLSEDFPDISLSPVRDLAQSYRRYFWKGRKHDKHLIQSQGYPPFENTLHHYLVQERGISCTREEFYFSHGHYTLLFLIIYSLFPNGGTIVLEEPGDPRALEILRQAGVKCFFVKVDGKGMKTEHLEQLCSQRRVDAVLISSRCQYPTTAFLSHDRRKTLTSLSYKEGFYILECDYDHEFIYSREVPIPLRAEYPSGKLIYMTSLSKMMPSLYLMDILVAPKPVISKVRSILQNQRNVILEQSVNELLKTGVIRLYAEKLKRRYRKRRDELHGILSAKEGIYYHLPESGLAFWLEFSRFLDLEKLLGSISTKGFFLQNPSVFYASGYPGNTLRLGFGKMNREHLKEFLELM</sequence>
<dbReference type="PANTHER" id="PTHR46577:SF1">
    <property type="entry name" value="HTH-TYPE TRANSCRIPTIONAL REGULATORY PROTEIN GABR"/>
    <property type="match status" value="1"/>
</dbReference>
<dbReference type="RefSeq" id="WP_015265207.1">
    <property type="nucleotide sequence ID" value="NC_019904.1"/>
</dbReference>
<dbReference type="Proteomes" id="UP000010796">
    <property type="component" value="Chromosome"/>
</dbReference>
<keyword evidence="7" id="KW-0032">Aminotransferase</keyword>
<accession>L0FX82</accession>
<protein>
    <submittedName>
        <fullName evidence="7">Transcriptional regulator with HTH domain and aminotransferase domain</fullName>
    </submittedName>
</protein>
<comment type="similarity">
    <text evidence="1">In the C-terminal section; belongs to the class-I pyridoxal-phosphate-dependent aminotransferase family.</text>
</comment>
<dbReference type="Gene3D" id="1.10.10.10">
    <property type="entry name" value="Winged helix-like DNA-binding domain superfamily/Winged helix DNA-binding domain"/>
    <property type="match status" value="1"/>
</dbReference>
<dbReference type="SUPFAM" id="SSF46785">
    <property type="entry name" value="Winged helix' DNA-binding domain"/>
    <property type="match status" value="1"/>
</dbReference>
<dbReference type="GO" id="GO:0003677">
    <property type="term" value="F:DNA binding"/>
    <property type="evidence" value="ECO:0007669"/>
    <property type="project" value="UniProtKB-KW"/>
</dbReference>
<organism evidence="7 8">
    <name type="scientific">Echinicola vietnamensis (strain DSM 17526 / LMG 23754 / KMM 6221)</name>
    <dbReference type="NCBI Taxonomy" id="926556"/>
    <lineage>
        <taxon>Bacteria</taxon>
        <taxon>Pseudomonadati</taxon>
        <taxon>Bacteroidota</taxon>
        <taxon>Cytophagia</taxon>
        <taxon>Cytophagales</taxon>
        <taxon>Cyclobacteriaceae</taxon>
        <taxon>Echinicola</taxon>
    </lineage>
</organism>
<dbReference type="InterPro" id="IPR015424">
    <property type="entry name" value="PyrdxlP-dep_Trfase"/>
</dbReference>
<dbReference type="InterPro" id="IPR000524">
    <property type="entry name" value="Tscrpt_reg_HTH_GntR"/>
</dbReference>
<dbReference type="CDD" id="cd00609">
    <property type="entry name" value="AAT_like"/>
    <property type="match status" value="1"/>
</dbReference>
<dbReference type="STRING" id="926556.Echvi_1374"/>
<keyword evidence="8" id="KW-1185">Reference proteome</keyword>
<keyword evidence="7" id="KW-0808">Transferase</keyword>
<dbReference type="PRINTS" id="PR00035">
    <property type="entry name" value="HTHGNTR"/>
</dbReference>
<dbReference type="EMBL" id="CP003346">
    <property type="protein sequence ID" value="AGA77643.1"/>
    <property type="molecule type" value="Genomic_DNA"/>
</dbReference>
<dbReference type="Gene3D" id="3.40.640.10">
    <property type="entry name" value="Type I PLP-dependent aspartate aminotransferase-like (Major domain)"/>
    <property type="match status" value="1"/>
</dbReference>
<feature type="domain" description="HTH gntR-type" evidence="6">
    <location>
        <begin position="15"/>
        <end position="83"/>
    </location>
</feature>
<keyword evidence="5" id="KW-0804">Transcription</keyword>
<keyword evidence="3" id="KW-0805">Transcription regulation</keyword>
<evidence type="ECO:0000256" key="3">
    <source>
        <dbReference type="ARBA" id="ARBA00023015"/>
    </source>
</evidence>
<dbReference type="eggNOG" id="COG1167">
    <property type="taxonomic scope" value="Bacteria"/>
</dbReference>
<dbReference type="InterPro" id="IPR036388">
    <property type="entry name" value="WH-like_DNA-bd_sf"/>
</dbReference>
<dbReference type="OrthoDB" id="594134at2"/>
<dbReference type="HOGENOM" id="CLU_017584_0_1_10"/>
<evidence type="ECO:0000313" key="8">
    <source>
        <dbReference type="Proteomes" id="UP000010796"/>
    </source>
</evidence>
<evidence type="ECO:0000256" key="4">
    <source>
        <dbReference type="ARBA" id="ARBA00023125"/>
    </source>
</evidence>
<dbReference type="PANTHER" id="PTHR46577">
    <property type="entry name" value="HTH-TYPE TRANSCRIPTIONAL REGULATORY PROTEIN GABR"/>
    <property type="match status" value="1"/>
</dbReference>
<name>L0FX82_ECHVK</name>
<dbReference type="SUPFAM" id="SSF53383">
    <property type="entry name" value="PLP-dependent transferases"/>
    <property type="match status" value="1"/>
</dbReference>
<dbReference type="AlphaFoldDB" id="L0FX82"/>
<dbReference type="GO" id="GO:0008483">
    <property type="term" value="F:transaminase activity"/>
    <property type="evidence" value="ECO:0007669"/>
    <property type="project" value="UniProtKB-KW"/>
</dbReference>